<proteinExistence type="predicted"/>
<evidence type="ECO:0000313" key="2">
    <source>
        <dbReference type="EMBL" id="CAB4910077.1"/>
    </source>
</evidence>
<dbReference type="SUPFAM" id="SSF56112">
    <property type="entry name" value="Protein kinase-like (PK-like)"/>
    <property type="match status" value="1"/>
</dbReference>
<dbReference type="InterPro" id="IPR002575">
    <property type="entry name" value="Aminoglycoside_PTrfase"/>
</dbReference>
<dbReference type="InterPro" id="IPR051678">
    <property type="entry name" value="AGP_Transferase"/>
</dbReference>
<dbReference type="CDD" id="cd05154">
    <property type="entry name" value="ACAD10_11_N-like"/>
    <property type="match status" value="1"/>
</dbReference>
<dbReference type="EMBL" id="CAFBMO010000042">
    <property type="protein sequence ID" value="CAB4910077.1"/>
    <property type="molecule type" value="Genomic_DNA"/>
</dbReference>
<organism evidence="2">
    <name type="scientific">freshwater metagenome</name>
    <dbReference type="NCBI Taxonomy" id="449393"/>
    <lineage>
        <taxon>unclassified sequences</taxon>
        <taxon>metagenomes</taxon>
        <taxon>ecological metagenomes</taxon>
    </lineage>
</organism>
<dbReference type="PANTHER" id="PTHR21310:SF40">
    <property type="entry name" value="AMINOGLYCOSIDE PHOSPHOTRANSFERASE DOMAIN-CONTAINING PROTEIN-RELATED"/>
    <property type="match status" value="1"/>
</dbReference>
<accession>A0A6J7GNL4</accession>
<dbReference type="Gene3D" id="3.30.200.20">
    <property type="entry name" value="Phosphorylase Kinase, domain 1"/>
    <property type="match status" value="1"/>
</dbReference>
<name>A0A6J7GNL4_9ZZZZ</name>
<reference evidence="2" key="1">
    <citation type="submission" date="2020-05" db="EMBL/GenBank/DDBJ databases">
        <authorList>
            <person name="Chiriac C."/>
            <person name="Salcher M."/>
            <person name="Ghai R."/>
            <person name="Kavagutti S V."/>
        </authorList>
    </citation>
    <scope>NUCLEOTIDE SEQUENCE</scope>
</reference>
<dbReference type="Pfam" id="PF01636">
    <property type="entry name" value="APH"/>
    <property type="match status" value="1"/>
</dbReference>
<feature type="domain" description="Aminoglycoside phosphotransferase" evidence="1">
    <location>
        <begin position="34"/>
        <end position="264"/>
    </location>
</feature>
<evidence type="ECO:0000259" key="1">
    <source>
        <dbReference type="Pfam" id="PF01636"/>
    </source>
</evidence>
<protein>
    <submittedName>
        <fullName evidence="2">Unannotated protein</fullName>
    </submittedName>
</protein>
<dbReference type="AlphaFoldDB" id="A0A6J7GNL4"/>
<dbReference type="InterPro" id="IPR041726">
    <property type="entry name" value="ACAD10_11_N"/>
</dbReference>
<dbReference type="Gene3D" id="3.90.1200.10">
    <property type="match status" value="1"/>
</dbReference>
<sequence length="369" mass="40697">MLSDDQLAASLATWLAPRLDTSKVEVSGLARSGAGNSNDTVVFDAAWDDKSEKLVVRIQPGADSLYLRPSAAREARVIQAVEAVGTVPVAHVIGIEEDPGVIGSPFFVMSHVQGRVLSDLPSYHLKGWLVDMEPELRAKHWDDCLKAAVEISKIRGLPELKTDKRPIQELTELTRATLDWAAKGRDTGLLEIGMQYLEANIPDRDDDSLSWGDARPGNVLFNLDGSVAAVLDWEAATLGPAELDLAWWMFMEYVFGSRTGVAPLEGVPIEETLITRWEELMGRPAQDLHWCRVQAAMQMGLVMLRNRDKQVARGLITDEATIHLYNPVTQVLAEYLGEPVPELSPHFKDLMRGMQAEKLAKIAAKEAQA</sequence>
<dbReference type="InterPro" id="IPR011009">
    <property type="entry name" value="Kinase-like_dom_sf"/>
</dbReference>
<gene>
    <name evidence="2" type="ORF">UFOPK3576_01046</name>
</gene>
<dbReference type="PANTHER" id="PTHR21310">
    <property type="entry name" value="AMINOGLYCOSIDE PHOSPHOTRANSFERASE-RELATED-RELATED"/>
    <property type="match status" value="1"/>
</dbReference>